<evidence type="ECO:0000256" key="9">
    <source>
        <dbReference type="SAM" id="Phobius"/>
    </source>
</evidence>
<dbReference type="Proteomes" id="UP000507470">
    <property type="component" value="Unassembled WGS sequence"/>
</dbReference>
<comment type="subcellular location">
    <subcellularLocation>
        <location evidence="1">Membrane</location>
        <topology evidence="1">Multi-pass membrane protein</topology>
    </subcellularLocation>
</comment>
<feature type="transmembrane region" description="Helical" evidence="9">
    <location>
        <begin position="293"/>
        <end position="316"/>
    </location>
</feature>
<evidence type="ECO:0000256" key="1">
    <source>
        <dbReference type="ARBA" id="ARBA00004141"/>
    </source>
</evidence>
<dbReference type="InterPro" id="IPR000276">
    <property type="entry name" value="GPCR_Rhodpsn"/>
</dbReference>
<dbReference type="AlphaFoldDB" id="A0A6J8CM99"/>
<reference evidence="11 12" key="1">
    <citation type="submission" date="2020-06" db="EMBL/GenBank/DDBJ databases">
        <authorList>
            <person name="Li R."/>
            <person name="Bekaert M."/>
        </authorList>
    </citation>
    <scope>NUCLEOTIDE SEQUENCE [LARGE SCALE GENOMIC DNA]</scope>
    <source>
        <strain evidence="12">wild</strain>
    </source>
</reference>
<dbReference type="Pfam" id="PF00001">
    <property type="entry name" value="7tm_1"/>
    <property type="match status" value="1"/>
</dbReference>
<sequence>MEDKLQLWNWEIADRYIVNDIFLIIYIIIGILGNFLVIIIYEFKLKTNRDDRYFIPWLGLLDLFAGTLRSSFELIRKIYPVMLRGTIFCKVVWMIIDVFAFSSTCLLLVIAFHRYLKVCRPFGQQMTLPLKKVSLICTFIVSLGMAVILNSFNSEIPVRNEKFNVTGWTCDIDINDSMGATFYVFASFATVAALLIAMGLAAFYILIARRICTQIKARNDMKSTDLNKETRHLKGYQCKSNCISCVQLSHTFSFMLMAIAVGYGISYIPQFVILFLTINNGRFLFGKYDSETIWISFFREMAIINHIINPFIYGLYDKVFRLEVKKIISCHGNEDIV</sequence>
<evidence type="ECO:0000313" key="11">
    <source>
        <dbReference type="EMBL" id="CAC5396152.1"/>
    </source>
</evidence>
<protein>
    <recommendedName>
        <fullName evidence="10">G-protein coupled receptors family 1 profile domain-containing protein</fullName>
    </recommendedName>
</protein>
<dbReference type="InterPro" id="IPR017452">
    <property type="entry name" value="GPCR_Rhodpsn_7TM"/>
</dbReference>
<evidence type="ECO:0000256" key="2">
    <source>
        <dbReference type="ARBA" id="ARBA00022692"/>
    </source>
</evidence>
<dbReference type="OrthoDB" id="6063770at2759"/>
<evidence type="ECO:0000256" key="6">
    <source>
        <dbReference type="ARBA" id="ARBA00023170"/>
    </source>
</evidence>
<organism evidence="11 12">
    <name type="scientific">Mytilus coruscus</name>
    <name type="common">Sea mussel</name>
    <dbReference type="NCBI Taxonomy" id="42192"/>
    <lineage>
        <taxon>Eukaryota</taxon>
        <taxon>Metazoa</taxon>
        <taxon>Spiralia</taxon>
        <taxon>Lophotrochozoa</taxon>
        <taxon>Mollusca</taxon>
        <taxon>Bivalvia</taxon>
        <taxon>Autobranchia</taxon>
        <taxon>Pteriomorphia</taxon>
        <taxon>Mytilida</taxon>
        <taxon>Mytiloidea</taxon>
        <taxon>Mytilidae</taxon>
        <taxon>Mytilinae</taxon>
        <taxon>Mytilus</taxon>
    </lineage>
</organism>
<dbReference type="PROSITE" id="PS50262">
    <property type="entry name" value="G_PROTEIN_RECEP_F1_2"/>
    <property type="match status" value="1"/>
</dbReference>
<keyword evidence="5 9" id="KW-0472">Membrane</keyword>
<dbReference type="CDD" id="cd00637">
    <property type="entry name" value="7tm_classA_rhodopsin-like"/>
    <property type="match status" value="1"/>
</dbReference>
<feature type="transmembrane region" description="Helical" evidence="9">
    <location>
        <begin position="182"/>
        <end position="207"/>
    </location>
</feature>
<dbReference type="Gene3D" id="1.20.1070.10">
    <property type="entry name" value="Rhodopsin 7-helix transmembrane proteins"/>
    <property type="match status" value="1"/>
</dbReference>
<keyword evidence="2 8" id="KW-0812">Transmembrane</keyword>
<comment type="similarity">
    <text evidence="8">Belongs to the G-protein coupled receptor 1 family.</text>
</comment>
<evidence type="ECO:0000256" key="7">
    <source>
        <dbReference type="ARBA" id="ARBA00023224"/>
    </source>
</evidence>
<evidence type="ECO:0000256" key="8">
    <source>
        <dbReference type="RuleBase" id="RU000688"/>
    </source>
</evidence>
<evidence type="ECO:0000256" key="4">
    <source>
        <dbReference type="ARBA" id="ARBA00023040"/>
    </source>
</evidence>
<feature type="transmembrane region" description="Helical" evidence="9">
    <location>
        <begin position="92"/>
        <end position="112"/>
    </location>
</feature>
<dbReference type="PANTHER" id="PTHR24238">
    <property type="entry name" value="G-PROTEIN COUPLED RECEPTOR"/>
    <property type="match status" value="1"/>
</dbReference>
<dbReference type="PROSITE" id="PS00237">
    <property type="entry name" value="G_PROTEIN_RECEP_F1_1"/>
    <property type="match status" value="1"/>
</dbReference>
<feature type="transmembrane region" description="Helical" evidence="9">
    <location>
        <begin position="20"/>
        <end position="41"/>
    </location>
</feature>
<evidence type="ECO:0000256" key="5">
    <source>
        <dbReference type="ARBA" id="ARBA00023136"/>
    </source>
</evidence>
<dbReference type="GO" id="GO:0004930">
    <property type="term" value="F:G protein-coupled receptor activity"/>
    <property type="evidence" value="ECO:0007669"/>
    <property type="project" value="UniProtKB-KW"/>
</dbReference>
<feature type="transmembrane region" description="Helical" evidence="9">
    <location>
        <begin position="133"/>
        <end position="152"/>
    </location>
</feature>
<dbReference type="PRINTS" id="PR00237">
    <property type="entry name" value="GPCRRHODOPSN"/>
</dbReference>
<keyword evidence="6 8" id="KW-0675">Receptor</keyword>
<dbReference type="EMBL" id="CACVKT020005605">
    <property type="protein sequence ID" value="CAC5396152.1"/>
    <property type="molecule type" value="Genomic_DNA"/>
</dbReference>
<keyword evidence="4 8" id="KW-0297">G-protein coupled receptor</keyword>
<dbReference type="SUPFAM" id="SSF81321">
    <property type="entry name" value="Family A G protein-coupled receptor-like"/>
    <property type="match status" value="1"/>
</dbReference>
<dbReference type="GO" id="GO:0016020">
    <property type="term" value="C:membrane"/>
    <property type="evidence" value="ECO:0007669"/>
    <property type="project" value="UniProtKB-SubCell"/>
</dbReference>
<feature type="domain" description="G-protein coupled receptors family 1 profile" evidence="10">
    <location>
        <begin position="33"/>
        <end position="313"/>
    </location>
</feature>
<keyword evidence="3 9" id="KW-1133">Transmembrane helix</keyword>
<accession>A0A6J8CM99</accession>
<feature type="transmembrane region" description="Helical" evidence="9">
    <location>
        <begin position="254"/>
        <end position="278"/>
    </location>
</feature>
<name>A0A6J8CM99_MYTCO</name>
<proteinExistence type="inferred from homology"/>
<dbReference type="PANTHER" id="PTHR24238:SF47">
    <property type="entry name" value="ECDYSTEROIDS_DOPAMINE RECEPTOR-RELATED"/>
    <property type="match status" value="1"/>
</dbReference>
<gene>
    <name evidence="11" type="ORF">MCOR_30751</name>
</gene>
<keyword evidence="12" id="KW-1185">Reference proteome</keyword>
<evidence type="ECO:0000313" key="12">
    <source>
        <dbReference type="Proteomes" id="UP000507470"/>
    </source>
</evidence>
<keyword evidence="7 8" id="KW-0807">Transducer</keyword>
<evidence type="ECO:0000259" key="10">
    <source>
        <dbReference type="PROSITE" id="PS50262"/>
    </source>
</evidence>
<evidence type="ECO:0000256" key="3">
    <source>
        <dbReference type="ARBA" id="ARBA00022989"/>
    </source>
</evidence>